<dbReference type="EMBL" id="JBHLUK010000072">
    <property type="protein sequence ID" value="MFC0424487.1"/>
    <property type="molecule type" value="Genomic_DNA"/>
</dbReference>
<evidence type="ECO:0000313" key="1">
    <source>
        <dbReference type="EMBL" id="MFC0424487.1"/>
    </source>
</evidence>
<accession>A0ABV6K4W5</accession>
<proteinExistence type="predicted"/>
<reference evidence="1 2" key="1">
    <citation type="submission" date="2024-09" db="EMBL/GenBank/DDBJ databases">
        <authorList>
            <person name="Sun Q."/>
            <person name="Mori K."/>
        </authorList>
    </citation>
    <scope>NUCLEOTIDE SEQUENCE [LARGE SCALE GENOMIC DNA]</scope>
    <source>
        <strain evidence="1 2">TBRC 4575</strain>
    </source>
</reference>
<comment type="caution">
    <text evidence="1">The sequence shown here is derived from an EMBL/GenBank/DDBJ whole genome shotgun (WGS) entry which is preliminary data.</text>
</comment>
<sequence>MANEQPESVKLRAELDDIMMNLEPYHGDELKQRLYRAGDCLLALDLLDEPDNRNLLRIFNVYDAHKRRQLERALKHPKIEP</sequence>
<evidence type="ECO:0000313" key="2">
    <source>
        <dbReference type="Proteomes" id="UP001589855"/>
    </source>
</evidence>
<protein>
    <submittedName>
        <fullName evidence="1">Uncharacterized protein</fullName>
    </submittedName>
</protein>
<gene>
    <name evidence="1" type="ORF">ACFFGS_10180</name>
</gene>
<dbReference type="Proteomes" id="UP001589855">
    <property type="component" value="Unassembled WGS sequence"/>
</dbReference>
<dbReference type="RefSeq" id="WP_137644947.1">
    <property type="nucleotide sequence ID" value="NZ_BAABRM010000009.1"/>
</dbReference>
<keyword evidence="2" id="KW-1185">Reference proteome</keyword>
<name>A0ABV6K4W5_9LACO</name>
<organism evidence="1 2">
    <name type="scientific">Lactiplantibacillus plajomi</name>
    <dbReference type="NCBI Taxonomy" id="1457217"/>
    <lineage>
        <taxon>Bacteria</taxon>
        <taxon>Bacillati</taxon>
        <taxon>Bacillota</taxon>
        <taxon>Bacilli</taxon>
        <taxon>Lactobacillales</taxon>
        <taxon>Lactobacillaceae</taxon>
        <taxon>Lactiplantibacillus</taxon>
    </lineage>
</organism>